<keyword evidence="3" id="KW-1185">Reference proteome</keyword>
<gene>
    <name evidence="2" type="ORF">ILUMI_24575</name>
</gene>
<comment type="caution">
    <text evidence="2">The sequence shown here is derived from an EMBL/GenBank/DDBJ whole genome shotgun (WGS) entry which is preliminary data.</text>
</comment>
<feature type="compositionally biased region" description="Basic and acidic residues" evidence="1">
    <location>
        <begin position="258"/>
        <end position="272"/>
    </location>
</feature>
<feature type="compositionally biased region" description="Basic and acidic residues" evidence="1">
    <location>
        <begin position="461"/>
        <end position="470"/>
    </location>
</feature>
<evidence type="ECO:0000313" key="2">
    <source>
        <dbReference type="EMBL" id="KAF2881600.1"/>
    </source>
</evidence>
<evidence type="ECO:0000313" key="3">
    <source>
        <dbReference type="Proteomes" id="UP000801492"/>
    </source>
</evidence>
<dbReference type="Proteomes" id="UP000801492">
    <property type="component" value="Unassembled WGS sequence"/>
</dbReference>
<protein>
    <submittedName>
        <fullName evidence="2">Uncharacterized protein</fullName>
    </submittedName>
</protein>
<feature type="region of interest" description="Disordered" evidence="1">
    <location>
        <begin position="228"/>
        <end position="272"/>
    </location>
</feature>
<reference evidence="2" key="1">
    <citation type="submission" date="2019-08" db="EMBL/GenBank/DDBJ databases">
        <title>The genome of the North American firefly Photinus pyralis.</title>
        <authorList>
            <consortium name="Photinus pyralis genome working group"/>
            <person name="Fallon T.R."/>
            <person name="Sander Lower S.E."/>
            <person name="Weng J.-K."/>
        </authorList>
    </citation>
    <scope>NUCLEOTIDE SEQUENCE</scope>
    <source>
        <strain evidence="2">TRF0915ILg1</strain>
        <tissue evidence="2">Whole body</tissue>
    </source>
</reference>
<name>A0A8K0C609_IGNLU</name>
<proteinExistence type="predicted"/>
<dbReference type="PROSITE" id="PS51257">
    <property type="entry name" value="PROKAR_LIPOPROTEIN"/>
    <property type="match status" value="1"/>
</dbReference>
<accession>A0A8K0C609</accession>
<feature type="region of interest" description="Disordered" evidence="1">
    <location>
        <begin position="440"/>
        <end position="470"/>
    </location>
</feature>
<dbReference type="AlphaFoldDB" id="A0A8K0C609"/>
<feature type="compositionally biased region" description="Basic and acidic residues" evidence="1">
    <location>
        <begin position="121"/>
        <end position="130"/>
    </location>
</feature>
<evidence type="ECO:0000256" key="1">
    <source>
        <dbReference type="SAM" id="MobiDB-lite"/>
    </source>
</evidence>
<dbReference type="OrthoDB" id="8195535at2759"/>
<organism evidence="2 3">
    <name type="scientific">Ignelater luminosus</name>
    <name type="common">Cucubano</name>
    <name type="synonym">Pyrophorus luminosus</name>
    <dbReference type="NCBI Taxonomy" id="2038154"/>
    <lineage>
        <taxon>Eukaryota</taxon>
        <taxon>Metazoa</taxon>
        <taxon>Ecdysozoa</taxon>
        <taxon>Arthropoda</taxon>
        <taxon>Hexapoda</taxon>
        <taxon>Insecta</taxon>
        <taxon>Pterygota</taxon>
        <taxon>Neoptera</taxon>
        <taxon>Endopterygota</taxon>
        <taxon>Coleoptera</taxon>
        <taxon>Polyphaga</taxon>
        <taxon>Elateriformia</taxon>
        <taxon>Elateroidea</taxon>
        <taxon>Elateridae</taxon>
        <taxon>Agrypninae</taxon>
        <taxon>Pyrophorini</taxon>
        <taxon>Ignelater</taxon>
    </lineage>
</organism>
<feature type="region of interest" description="Disordered" evidence="1">
    <location>
        <begin position="96"/>
        <end position="130"/>
    </location>
</feature>
<sequence length="470" mass="52149">MIRFPTKELEWIEWSSVQVTLLLSCTLTVLITANVRGAAIETSPDAIALDHLSPADQEYLTYLEQELIRKKRSEDIFSLLKAKVAQNIKSKVGHVASASSHASHGKKDHTEQYHHHYGPPPEHHHHEEEKSFDFWDLQKSILNTLLQAVKAIKGGLIAIKGHLIKGGGYIISAKGKLISAKGEAITNLGKHIASSAHLIPHKHKHSHSSEESEVPEHEYIHHVPSGVGYAEPSGHGHGHEIDLHSSHHHSSPPLSGYSDHKFPPSLEDNHESSLSHYKFHPHMFEHAGNNHDVKHTAPPATNYGTPIGLPDHSEYLNKVRLLNSFQNTHSTGGLSDYQTKLEAYEPLGLPSSVSTPLAGGGLSSLGSHGYQQFPSYPVDLSQNFGAQHSLLEPSPDSETSDTQHEIILTARVPSKGLRNLHRFPAMIVTSDSFKDFLLAQQRSRNRQSSYNRSISRRKRPKSYERNGRTA</sequence>
<dbReference type="EMBL" id="VTPC01090714">
    <property type="protein sequence ID" value="KAF2881600.1"/>
    <property type="molecule type" value="Genomic_DNA"/>
</dbReference>
<feature type="compositionally biased region" description="Low complexity" evidence="1">
    <location>
        <begin position="440"/>
        <end position="453"/>
    </location>
</feature>